<dbReference type="STRING" id="6185.A0A094ZR15"/>
<dbReference type="AlphaFoldDB" id="A0A094ZR15"/>
<sequence length="88" mass="9618">MFVVDNRPGVLQTYENVASQLAYDATSKCIARFADSNFQSLNSDCGPAFLSLCSINGRRNPQLIAAVAYYYSKQGNTSSLNLHTGLFT</sequence>
<name>A0A094ZR15_SCHHA</name>
<protein>
    <submittedName>
        <fullName evidence="1">Uncharacterized protein</fullName>
    </submittedName>
</protein>
<accession>A0A094ZR15</accession>
<proteinExistence type="predicted"/>
<organism evidence="1">
    <name type="scientific">Schistosoma haematobium</name>
    <name type="common">Blood fluke</name>
    <dbReference type="NCBI Taxonomy" id="6185"/>
    <lineage>
        <taxon>Eukaryota</taxon>
        <taxon>Metazoa</taxon>
        <taxon>Spiralia</taxon>
        <taxon>Lophotrochozoa</taxon>
        <taxon>Platyhelminthes</taxon>
        <taxon>Trematoda</taxon>
        <taxon>Digenea</taxon>
        <taxon>Strigeidida</taxon>
        <taxon>Schistosomatoidea</taxon>
        <taxon>Schistosomatidae</taxon>
        <taxon>Schistosoma</taxon>
    </lineage>
</organism>
<gene>
    <name evidence="1" type="ORF">MS3_05522</name>
</gene>
<dbReference type="EMBL" id="KL250854">
    <property type="protein sequence ID" value="KGB37195.1"/>
    <property type="molecule type" value="Genomic_DNA"/>
</dbReference>
<evidence type="ECO:0000313" key="1">
    <source>
        <dbReference type="EMBL" id="KGB37195.1"/>
    </source>
</evidence>
<reference evidence="1" key="1">
    <citation type="journal article" date="2012" name="Nat. Genet.">
        <title>Whole-genome sequence of Schistosoma haematobium.</title>
        <authorList>
            <person name="Young N.D."/>
            <person name="Jex A.R."/>
            <person name="Li B."/>
            <person name="Liu S."/>
            <person name="Yang L."/>
            <person name="Xiong Z."/>
            <person name="Li Y."/>
            <person name="Cantacessi C."/>
            <person name="Hall R.S."/>
            <person name="Xu X."/>
            <person name="Chen F."/>
            <person name="Wu X."/>
            <person name="Zerlotini A."/>
            <person name="Oliveira G."/>
            <person name="Hofmann A."/>
            <person name="Zhang G."/>
            <person name="Fang X."/>
            <person name="Kang Y."/>
            <person name="Campbell B.E."/>
            <person name="Loukas A."/>
            <person name="Ranganathan S."/>
            <person name="Rollinson D."/>
            <person name="Rinaldi G."/>
            <person name="Brindley P.J."/>
            <person name="Yang H."/>
            <person name="Wang J."/>
            <person name="Wang J."/>
            <person name="Gasser R.B."/>
        </authorList>
    </citation>
    <scope>NUCLEOTIDE SEQUENCE [LARGE SCALE GENOMIC DNA]</scope>
</reference>